<name>A0A1F6A690_9BACT</name>
<keyword evidence="1" id="KW-1133">Transmembrane helix</keyword>
<feature type="transmembrane region" description="Helical" evidence="1">
    <location>
        <begin position="61"/>
        <end position="84"/>
    </location>
</feature>
<evidence type="ECO:0000256" key="1">
    <source>
        <dbReference type="SAM" id="Phobius"/>
    </source>
</evidence>
<dbReference type="STRING" id="1798381.A2721_01385"/>
<dbReference type="EMBL" id="MFJK01000003">
    <property type="protein sequence ID" value="OGG19807.1"/>
    <property type="molecule type" value="Genomic_DNA"/>
</dbReference>
<gene>
    <name evidence="2" type="ORF">A2721_01385</name>
</gene>
<dbReference type="Proteomes" id="UP000177871">
    <property type="component" value="Unassembled WGS sequence"/>
</dbReference>
<proteinExistence type="predicted"/>
<comment type="caution">
    <text evidence="2">The sequence shown here is derived from an EMBL/GenBank/DDBJ whole genome shotgun (WGS) entry which is preliminary data.</text>
</comment>
<evidence type="ECO:0000313" key="3">
    <source>
        <dbReference type="Proteomes" id="UP000177871"/>
    </source>
</evidence>
<reference evidence="2 3" key="1">
    <citation type="journal article" date="2016" name="Nat. Commun.">
        <title>Thousands of microbial genomes shed light on interconnected biogeochemical processes in an aquifer system.</title>
        <authorList>
            <person name="Anantharaman K."/>
            <person name="Brown C.T."/>
            <person name="Hug L.A."/>
            <person name="Sharon I."/>
            <person name="Castelle C.J."/>
            <person name="Probst A.J."/>
            <person name="Thomas B.C."/>
            <person name="Singh A."/>
            <person name="Wilkins M.J."/>
            <person name="Karaoz U."/>
            <person name="Brodie E.L."/>
            <person name="Williams K.H."/>
            <person name="Hubbard S.S."/>
            <person name="Banfield J.F."/>
        </authorList>
    </citation>
    <scope>NUCLEOTIDE SEQUENCE [LARGE SCALE GENOMIC DNA]</scope>
</reference>
<feature type="transmembrane region" description="Helical" evidence="1">
    <location>
        <begin position="221"/>
        <end position="239"/>
    </location>
</feature>
<dbReference type="PANTHER" id="PTHR36833">
    <property type="entry name" value="SLR0610 PROTEIN-RELATED"/>
    <property type="match status" value="1"/>
</dbReference>
<dbReference type="Pfam" id="PF06182">
    <property type="entry name" value="ABC2_membrane_6"/>
    <property type="match status" value="1"/>
</dbReference>
<keyword evidence="1" id="KW-0472">Membrane</keyword>
<dbReference type="InterPro" id="IPR010390">
    <property type="entry name" value="ABC-2_transporter-like"/>
</dbReference>
<keyword evidence="1" id="KW-0812">Transmembrane</keyword>
<dbReference type="AlphaFoldDB" id="A0A1F6A690"/>
<organism evidence="2 3">
    <name type="scientific">Candidatus Gottesmanbacteria bacterium RIFCSPHIGHO2_01_FULL_47_48</name>
    <dbReference type="NCBI Taxonomy" id="1798381"/>
    <lineage>
        <taxon>Bacteria</taxon>
        <taxon>Candidatus Gottesmaniibacteriota</taxon>
    </lineage>
</organism>
<feature type="transmembrane region" description="Helical" evidence="1">
    <location>
        <begin position="122"/>
        <end position="142"/>
    </location>
</feature>
<evidence type="ECO:0008006" key="4">
    <source>
        <dbReference type="Google" id="ProtNLM"/>
    </source>
</evidence>
<feature type="transmembrane region" description="Helical" evidence="1">
    <location>
        <begin position="148"/>
        <end position="174"/>
    </location>
</feature>
<accession>A0A1F6A690</accession>
<sequence>MKHLKIIALLLRNSLMSHLEYRFSFIMWSITSILWIMLTLISIEFIFGHVNSIAGWTKNQMLLIATVFGIFSSIMWMFFLPSAINITKLVRKGTLDFYLLKPIGNRFLLSTNQFSLDNFPRACILVLIMFGLIDSMGLKISFLSWIQFILFLLIGLGIFYNIFFTAAVTSIWFIDIFNLEDLYANILNVGRLPTHIFEGFTKLSFMFILPVMFVATFPAQILLGTADITMAITGLVILIQDLRGKSMNFLGFSH</sequence>
<evidence type="ECO:0000313" key="2">
    <source>
        <dbReference type="EMBL" id="OGG19807.1"/>
    </source>
</evidence>
<protein>
    <recommendedName>
        <fullName evidence="4">ABC transporter permease</fullName>
    </recommendedName>
</protein>
<feature type="transmembrane region" description="Helical" evidence="1">
    <location>
        <begin position="21"/>
        <end position="41"/>
    </location>
</feature>
<dbReference type="PANTHER" id="PTHR36833:SF2">
    <property type="entry name" value="SLR0610 PROTEIN"/>
    <property type="match status" value="1"/>
</dbReference>